<feature type="region of interest" description="Disordered" evidence="4">
    <location>
        <begin position="42"/>
        <end position="72"/>
    </location>
</feature>
<evidence type="ECO:0000256" key="4">
    <source>
        <dbReference type="SAM" id="MobiDB-lite"/>
    </source>
</evidence>
<dbReference type="Proteomes" id="UP000029964">
    <property type="component" value="Unassembled WGS sequence"/>
</dbReference>
<feature type="domain" description="Translation initiation factor 3 C-terminal" evidence="5">
    <location>
        <begin position="190"/>
        <end position="262"/>
    </location>
</feature>
<keyword evidence="3" id="KW-0648">Protein biosynthesis</keyword>
<protein>
    <submittedName>
        <fullName evidence="6">Translation initiation factor IF-like protein</fullName>
    </submittedName>
</protein>
<dbReference type="GO" id="GO:0005739">
    <property type="term" value="C:mitochondrion"/>
    <property type="evidence" value="ECO:0007669"/>
    <property type="project" value="TreeGrafter"/>
</dbReference>
<keyword evidence="2 6" id="KW-0396">Initiation factor</keyword>
<dbReference type="HOGENOM" id="CLU_062478_0_2_1"/>
<accession>A0A086SYC5</accession>
<dbReference type="STRING" id="857340.A0A086SYC5"/>
<dbReference type="InterPro" id="IPR019815">
    <property type="entry name" value="Translation_initiation_fac_3_C"/>
</dbReference>
<evidence type="ECO:0000313" key="7">
    <source>
        <dbReference type="Proteomes" id="UP000029964"/>
    </source>
</evidence>
<proteinExistence type="inferred from homology"/>
<dbReference type="InterPro" id="IPR001288">
    <property type="entry name" value="Translation_initiation_fac_3"/>
</dbReference>
<dbReference type="AlphaFoldDB" id="A0A086SYC5"/>
<comment type="similarity">
    <text evidence="1">Belongs to the IF-3 family.</text>
</comment>
<keyword evidence="7" id="KW-1185">Reference proteome</keyword>
<evidence type="ECO:0000256" key="3">
    <source>
        <dbReference type="ARBA" id="ARBA00022917"/>
    </source>
</evidence>
<dbReference type="EMBL" id="JPKY01000104">
    <property type="protein sequence ID" value="KFH42107.1"/>
    <property type="molecule type" value="Genomic_DNA"/>
</dbReference>
<evidence type="ECO:0000256" key="1">
    <source>
        <dbReference type="ARBA" id="ARBA00005439"/>
    </source>
</evidence>
<dbReference type="PANTHER" id="PTHR10938">
    <property type="entry name" value="TRANSLATION INITIATION FACTOR IF-3"/>
    <property type="match status" value="1"/>
</dbReference>
<dbReference type="GO" id="GO:0043022">
    <property type="term" value="F:ribosome binding"/>
    <property type="evidence" value="ECO:0007669"/>
    <property type="project" value="TreeGrafter"/>
</dbReference>
<dbReference type="GO" id="GO:0032790">
    <property type="term" value="P:ribosome disassembly"/>
    <property type="evidence" value="ECO:0007669"/>
    <property type="project" value="TreeGrafter"/>
</dbReference>
<evidence type="ECO:0000259" key="5">
    <source>
        <dbReference type="Pfam" id="PF00707"/>
    </source>
</evidence>
<evidence type="ECO:0000256" key="2">
    <source>
        <dbReference type="ARBA" id="ARBA00022540"/>
    </source>
</evidence>
<evidence type="ECO:0000313" key="6">
    <source>
        <dbReference type="EMBL" id="KFH42107.1"/>
    </source>
</evidence>
<gene>
    <name evidence="6" type="ORF">ACRE_071720</name>
</gene>
<sequence length="280" mass="31636">MRGQTTLRCSRRALSRAFLPAAECRDTARLLTPWMRAQSDSFHQAPTPCRARRHFSSSSPSLARPRPEKPKSLEERAAAIQAEEQLDRRYTLPDYMAKTGRDRLPRDHEITDPHIMVLDGGAVEGPLATRFVMSKLTAGESLRMIQPYKPANHKEGTPAVHALCKIVDIQEEYKAEKERKDKKKKESKPKTKEVELSWGISEHDLVTKTRQIGVFLEKGFKVEVVLGKKKGGRKITETEAQDVLKKVRHEVEARNGMETKPPQGDVGGVLRLMVESKVKP</sequence>
<name>A0A086SYC5_HAPC1</name>
<reference evidence="7" key="1">
    <citation type="journal article" date="2014" name="Genome Announc.">
        <title>Genome sequence and annotation of Acremonium chrysogenum, producer of the beta-lactam antibiotic cephalosporin C.</title>
        <authorList>
            <person name="Terfehr D."/>
            <person name="Dahlmann T.A."/>
            <person name="Specht T."/>
            <person name="Zadra I."/>
            <person name="Kuernsteiner H."/>
            <person name="Kueck U."/>
        </authorList>
    </citation>
    <scope>NUCLEOTIDE SEQUENCE [LARGE SCALE GENOMIC DNA]</scope>
    <source>
        <strain evidence="7">ATCC 11550 / CBS 779.69 / DSM 880 / IAM 14645 / JCM 23072 / IMI 49137</strain>
    </source>
</reference>
<dbReference type="OrthoDB" id="21573at2759"/>
<organism evidence="6 7">
    <name type="scientific">Hapsidospora chrysogenum (strain ATCC 11550 / CBS 779.69 / DSM 880 / IAM 14645 / JCM 23072 / IMI 49137)</name>
    <name type="common">Acremonium chrysogenum</name>
    <dbReference type="NCBI Taxonomy" id="857340"/>
    <lineage>
        <taxon>Eukaryota</taxon>
        <taxon>Fungi</taxon>
        <taxon>Dikarya</taxon>
        <taxon>Ascomycota</taxon>
        <taxon>Pezizomycotina</taxon>
        <taxon>Sordariomycetes</taxon>
        <taxon>Hypocreomycetidae</taxon>
        <taxon>Hypocreales</taxon>
        <taxon>Bionectriaceae</taxon>
        <taxon>Hapsidospora</taxon>
    </lineage>
</organism>
<dbReference type="GO" id="GO:0070124">
    <property type="term" value="P:mitochondrial translational initiation"/>
    <property type="evidence" value="ECO:0007669"/>
    <property type="project" value="TreeGrafter"/>
</dbReference>
<dbReference type="Gene3D" id="3.30.110.10">
    <property type="entry name" value="Translation initiation factor 3 (IF-3), C-terminal domain"/>
    <property type="match status" value="1"/>
</dbReference>
<dbReference type="SUPFAM" id="SSF55200">
    <property type="entry name" value="Translation initiation factor IF3, C-terminal domain"/>
    <property type="match status" value="1"/>
</dbReference>
<dbReference type="Pfam" id="PF00707">
    <property type="entry name" value="IF3_C"/>
    <property type="match status" value="1"/>
</dbReference>
<comment type="caution">
    <text evidence="6">The sequence shown here is derived from an EMBL/GenBank/DDBJ whole genome shotgun (WGS) entry which is preliminary data.</text>
</comment>
<dbReference type="GO" id="GO:0003743">
    <property type="term" value="F:translation initiation factor activity"/>
    <property type="evidence" value="ECO:0007669"/>
    <property type="project" value="UniProtKB-KW"/>
</dbReference>
<dbReference type="InterPro" id="IPR036788">
    <property type="entry name" value="T_IF-3_C_sf"/>
</dbReference>
<dbReference type="PANTHER" id="PTHR10938:SF0">
    <property type="entry name" value="TRANSLATION INITIATION FACTOR IF-3, MITOCHONDRIAL"/>
    <property type="match status" value="1"/>
</dbReference>